<dbReference type="EMBL" id="ABCA03000041">
    <property type="protein sequence ID" value="EDS01109.1"/>
    <property type="molecule type" value="Genomic_DNA"/>
</dbReference>
<reference evidence="1" key="1">
    <citation type="submission" date="2007-10" db="EMBL/GenBank/DDBJ databases">
        <authorList>
            <person name="Fulton L."/>
            <person name="Clifton S."/>
            <person name="Fulton B."/>
            <person name="Xu J."/>
            <person name="Minx P."/>
            <person name="Pepin K.H."/>
            <person name="Johnson M."/>
            <person name="Thiruvilangam P."/>
            <person name="Bhonagiri V."/>
            <person name="Nash W.E."/>
            <person name="Mardis E.R."/>
            <person name="Wilson R.K."/>
        </authorList>
    </citation>
    <scope>NUCLEOTIDE SEQUENCE [LARGE SCALE GENOMIC DNA]</scope>
    <source>
        <strain evidence="1">DSM 15702</strain>
    </source>
</reference>
<proteinExistence type="predicted"/>
<keyword evidence="2" id="KW-1185">Reference proteome</keyword>
<comment type="caution">
    <text evidence="1">The sequence shown here is derived from an EMBL/GenBank/DDBJ whole genome shotgun (WGS) entry which is preliminary data.</text>
</comment>
<accession>B0MMG4</accession>
<evidence type="ECO:0000313" key="2">
    <source>
        <dbReference type="Proteomes" id="UP000005326"/>
    </source>
</evidence>
<protein>
    <submittedName>
        <fullName evidence="1">Uncharacterized protein</fullName>
    </submittedName>
</protein>
<gene>
    <name evidence="1" type="ORF">EUBSIR_00926</name>
</gene>
<name>B0MMG4_9FIRM</name>
<evidence type="ECO:0000313" key="1">
    <source>
        <dbReference type="EMBL" id="EDS01109.1"/>
    </source>
</evidence>
<reference evidence="1" key="2">
    <citation type="submission" date="2014-06" db="EMBL/GenBank/DDBJ databases">
        <title>Draft genome sequence of Eubacterium siraeum (DSM 15702).</title>
        <authorList>
            <person name="Sudarsanam P."/>
            <person name="Ley R."/>
            <person name="Guruge J."/>
            <person name="Turnbaugh P.J."/>
            <person name="Mahowald M."/>
            <person name="Liep D."/>
            <person name="Gordon J."/>
        </authorList>
    </citation>
    <scope>NUCLEOTIDE SEQUENCE</scope>
    <source>
        <strain evidence="1">DSM 15702</strain>
    </source>
</reference>
<dbReference type="Proteomes" id="UP000005326">
    <property type="component" value="Unassembled WGS sequence"/>
</dbReference>
<sequence length="57" mass="6162">MSFVISLTGVVCVALTAATGHDYGNVSKRLTGSKGQPFFVLKRLLKFRAVCGILNLY</sequence>
<dbReference type="AlphaFoldDB" id="B0MMG4"/>
<organism evidence="1 2">
    <name type="scientific">[Eubacterium] siraeum DSM 15702</name>
    <dbReference type="NCBI Taxonomy" id="428128"/>
    <lineage>
        <taxon>Bacteria</taxon>
        <taxon>Bacillati</taxon>
        <taxon>Bacillota</taxon>
        <taxon>Clostridia</taxon>
        <taxon>Eubacteriales</taxon>
        <taxon>Oscillospiraceae</taxon>
        <taxon>Oscillospiraceae incertae sedis</taxon>
    </lineage>
</organism>